<protein>
    <submittedName>
        <fullName evidence="1">Uncharacterized protein</fullName>
    </submittedName>
</protein>
<reference evidence="1 2" key="1">
    <citation type="journal article" date="2019" name="Sci. Rep.">
        <title>Orb-weaving spider Araneus ventricosus genome elucidates the spidroin gene catalogue.</title>
        <authorList>
            <person name="Kono N."/>
            <person name="Nakamura H."/>
            <person name="Ohtoshi R."/>
            <person name="Moran D.A.P."/>
            <person name="Shinohara A."/>
            <person name="Yoshida Y."/>
            <person name="Fujiwara M."/>
            <person name="Mori M."/>
            <person name="Tomita M."/>
            <person name="Arakawa K."/>
        </authorList>
    </citation>
    <scope>NUCLEOTIDE SEQUENCE [LARGE SCALE GENOMIC DNA]</scope>
</reference>
<sequence>MSRDHMMRTTRQLITPFQASSPAGGHLLHDVRFSLHQDIRKIFGGNVFRIWNLPAPDPRPCHWATVALIRTGVASGILQLLHRTWQLVVHNAGDDVEGL</sequence>
<comment type="caution">
    <text evidence="1">The sequence shown here is derived from an EMBL/GenBank/DDBJ whole genome shotgun (WGS) entry which is preliminary data.</text>
</comment>
<gene>
    <name evidence="1" type="ORF">AVEN_164870_1</name>
</gene>
<dbReference type="Proteomes" id="UP000499080">
    <property type="component" value="Unassembled WGS sequence"/>
</dbReference>
<dbReference type="AlphaFoldDB" id="A0A4Y2ARG1"/>
<proteinExistence type="predicted"/>
<organism evidence="1 2">
    <name type="scientific">Araneus ventricosus</name>
    <name type="common">Orbweaver spider</name>
    <name type="synonym">Epeira ventricosa</name>
    <dbReference type="NCBI Taxonomy" id="182803"/>
    <lineage>
        <taxon>Eukaryota</taxon>
        <taxon>Metazoa</taxon>
        <taxon>Ecdysozoa</taxon>
        <taxon>Arthropoda</taxon>
        <taxon>Chelicerata</taxon>
        <taxon>Arachnida</taxon>
        <taxon>Araneae</taxon>
        <taxon>Araneomorphae</taxon>
        <taxon>Entelegynae</taxon>
        <taxon>Araneoidea</taxon>
        <taxon>Araneidae</taxon>
        <taxon>Araneus</taxon>
    </lineage>
</organism>
<dbReference type="EMBL" id="BGPR01081331">
    <property type="protein sequence ID" value="GBL82531.1"/>
    <property type="molecule type" value="Genomic_DNA"/>
</dbReference>
<evidence type="ECO:0000313" key="1">
    <source>
        <dbReference type="EMBL" id="GBL82531.1"/>
    </source>
</evidence>
<keyword evidence="2" id="KW-1185">Reference proteome</keyword>
<name>A0A4Y2ARG1_ARAVE</name>
<evidence type="ECO:0000313" key="2">
    <source>
        <dbReference type="Proteomes" id="UP000499080"/>
    </source>
</evidence>
<accession>A0A4Y2ARG1</accession>